<feature type="binding site" description="axial binding residue" evidence="1">
    <location>
        <position position="480"/>
    </location>
    <ligand>
        <name>heme</name>
        <dbReference type="ChEBI" id="CHEBI:30413"/>
    </ligand>
    <ligandPart>
        <name>Fe</name>
        <dbReference type="ChEBI" id="CHEBI:18248"/>
    </ligandPart>
</feature>
<dbReference type="Proteomes" id="UP000799428">
    <property type="component" value="Unassembled WGS sequence"/>
</dbReference>
<dbReference type="GO" id="GO:0005506">
    <property type="term" value="F:iron ion binding"/>
    <property type="evidence" value="ECO:0007669"/>
    <property type="project" value="InterPro"/>
</dbReference>
<dbReference type="SUPFAM" id="SSF48264">
    <property type="entry name" value="Cytochrome P450"/>
    <property type="match status" value="1"/>
</dbReference>
<accession>A0A6G1KBW4</accession>
<gene>
    <name evidence="2" type="ORF">K504DRAFT_405480</name>
</gene>
<keyword evidence="1" id="KW-0408">Iron</keyword>
<dbReference type="PRINTS" id="PR00385">
    <property type="entry name" value="P450"/>
</dbReference>
<keyword evidence="3" id="KW-1185">Reference proteome</keyword>
<dbReference type="InterPro" id="IPR002401">
    <property type="entry name" value="Cyt_P450_E_grp-I"/>
</dbReference>
<dbReference type="GO" id="GO:0020037">
    <property type="term" value="F:heme binding"/>
    <property type="evidence" value="ECO:0007669"/>
    <property type="project" value="InterPro"/>
</dbReference>
<dbReference type="InterPro" id="IPR050121">
    <property type="entry name" value="Cytochrome_P450_monoxygenase"/>
</dbReference>
<evidence type="ECO:0000256" key="1">
    <source>
        <dbReference type="PIRSR" id="PIRSR602401-1"/>
    </source>
</evidence>
<dbReference type="CDD" id="cd11051">
    <property type="entry name" value="CYP59-like"/>
    <property type="match status" value="1"/>
</dbReference>
<evidence type="ECO:0000313" key="3">
    <source>
        <dbReference type="Proteomes" id="UP000799428"/>
    </source>
</evidence>
<proteinExistence type="predicted"/>
<dbReference type="GO" id="GO:0004497">
    <property type="term" value="F:monooxygenase activity"/>
    <property type="evidence" value="ECO:0007669"/>
    <property type="project" value="InterPro"/>
</dbReference>
<dbReference type="OrthoDB" id="10029320at2759"/>
<dbReference type="InterPro" id="IPR036396">
    <property type="entry name" value="Cyt_P450_sf"/>
</dbReference>
<dbReference type="Gene3D" id="1.10.630.10">
    <property type="entry name" value="Cytochrome P450"/>
    <property type="match status" value="1"/>
</dbReference>
<name>A0A6G1KBW4_9PLEO</name>
<reference evidence="2" key="1">
    <citation type="journal article" date="2020" name="Stud. Mycol.">
        <title>101 Dothideomycetes genomes: a test case for predicting lifestyles and emergence of pathogens.</title>
        <authorList>
            <person name="Haridas S."/>
            <person name="Albert R."/>
            <person name="Binder M."/>
            <person name="Bloem J."/>
            <person name="Labutti K."/>
            <person name="Salamov A."/>
            <person name="Andreopoulos B."/>
            <person name="Baker S."/>
            <person name="Barry K."/>
            <person name="Bills G."/>
            <person name="Bluhm B."/>
            <person name="Cannon C."/>
            <person name="Castanera R."/>
            <person name="Culley D."/>
            <person name="Daum C."/>
            <person name="Ezra D."/>
            <person name="Gonzalez J."/>
            <person name="Henrissat B."/>
            <person name="Kuo A."/>
            <person name="Liang C."/>
            <person name="Lipzen A."/>
            <person name="Lutzoni F."/>
            <person name="Magnuson J."/>
            <person name="Mondo S."/>
            <person name="Nolan M."/>
            <person name="Ohm R."/>
            <person name="Pangilinan J."/>
            <person name="Park H.-J."/>
            <person name="Ramirez L."/>
            <person name="Alfaro M."/>
            <person name="Sun H."/>
            <person name="Tritt A."/>
            <person name="Yoshinaga Y."/>
            <person name="Zwiers L.-H."/>
            <person name="Turgeon B."/>
            <person name="Goodwin S."/>
            <person name="Spatafora J."/>
            <person name="Crous P."/>
            <person name="Grigoriev I."/>
        </authorList>
    </citation>
    <scope>NUCLEOTIDE SEQUENCE</scope>
    <source>
        <strain evidence="2">CBS 279.74</strain>
    </source>
</reference>
<sequence>MATLIYAFLTLTPLVAWYVYTQLHRWRFQKYSHLPKMFPQSLLFGHLKDIAQGLVKLGDHRRHADYVAEQMFKDAGYPQMIFLDLRPVNYPLMYIASHDIAEQITRSSKSQPVSVQKSPTMQEGMGELIGKHSILSADGAIWKGLRKRYNPGFSPQHLISLLPQILEKTSTFIDKLDALAEARVDFDMDPLCTSLTFDIIGTVVTNLDFKAQDSSGGQDIVRHFRELNNTFSDTWSPWLRFNVLLRLRRTISSYKADWAIKRCIKEKWAELKQAQGVETKKMQDRSVLALSLKDTDELTPDLLQSTTDQVKSFMFAGHDTTSVLLQRLFYALSMHPKCLAMIRAEHDAVFGDSDPQQIMLSRPDETMNLLSYTSACIKEALRLWPPAASARLAPRGTGFKVQTENGEEVCLDGVVLYICHYLIHRDPKVYGETANDFVPERWLGDTSTTSSAEDEVSNDIDTSKTPIAAWRPFERGPRNCVGQELANIEARVILACVMRRYDFIKVGAGEIETDEKGRPVVDEKGMYKTKSELFNKMVITSKPFDSCRMRIKRRQPVS</sequence>
<dbReference type="InterPro" id="IPR001128">
    <property type="entry name" value="Cyt_P450"/>
</dbReference>
<keyword evidence="1" id="KW-0349">Heme</keyword>
<comment type="cofactor">
    <cofactor evidence="1">
        <name>heme</name>
        <dbReference type="ChEBI" id="CHEBI:30413"/>
    </cofactor>
</comment>
<dbReference type="GO" id="GO:0016705">
    <property type="term" value="F:oxidoreductase activity, acting on paired donors, with incorporation or reduction of molecular oxygen"/>
    <property type="evidence" value="ECO:0007669"/>
    <property type="project" value="InterPro"/>
</dbReference>
<dbReference type="PANTHER" id="PTHR24305">
    <property type="entry name" value="CYTOCHROME P450"/>
    <property type="match status" value="1"/>
</dbReference>
<dbReference type="PANTHER" id="PTHR24305:SF222">
    <property type="entry name" value="CYTOCHROME P450 MONOOXYGENASE STCS"/>
    <property type="match status" value="1"/>
</dbReference>
<evidence type="ECO:0000313" key="2">
    <source>
        <dbReference type="EMBL" id="KAF2710389.1"/>
    </source>
</evidence>
<dbReference type="PRINTS" id="PR00463">
    <property type="entry name" value="EP450I"/>
</dbReference>
<organism evidence="2 3">
    <name type="scientific">Pleomassaria siparia CBS 279.74</name>
    <dbReference type="NCBI Taxonomy" id="1314801"/>
    <lineage>
        <taxon>Eukaryota</taxon>
        <taxon>Fungi</taxon>
        <taxon>Dikarya</taxon>
        <taxon>Ascomycota</taxon>
        <taxon>Pezizomycotina</taxon>
        <taxon>Dothideomycetes</taxon>
        <taxon>Pleosporomycetidae</taxon>
        <taxon>Pleosporales</taxon>
        <taxon>Pleomassariaceae</taxon>
        <taxon>Pleomassaria</taxon>
    </lineage>
</organism>
<dbReference type="EMBL" id="MU005769">
    <property type="protein sequence ID" value="KAF2710389.1"/>
    <property type="molecule type" value="Genomic_DNA"/>
</dbReference>
<keyword evidence="1" id="KW-0479">Metal-binding</keyword>
<protein>
    <submittedName>
        <fullName evidence="2">Cytochrome P450</fullName>
    </submittedName>
</protein>
<dbReference type="AlphaFoldDB" id="A0A6G1KBW4"/>
<dbReference type="Pfam" id="PF00067">
    <property type="entry name" value="p450"/>
    <property type="match status" value="1"/>
</dbReference>